<evidence type="ECO:0000256" key="1">
    <source>
        <dbReference type="SAM" id="MobiDB-lite"/>
    </source>
</evidence>
<accession>A0ABN8GI23</accession>
<gene>
    <name evidence="3" type="primary">tnsB</name>
    <name evidence="3" type="ORF">PAECIP111893_03081</name>
</gene>
<dbReference type="InterPro" id="IPR015378">
    <property type="entry name" value="Transposase-like_Mu_C"/>
</dbReference>
<organism evidence="3 4">
    <name type="scientific">Paenibacillus plantiphilus</name>
    <dbReference type="NCBI Taxonomy" id="2905650"/>
    <lineage>
        <taxon>Bacteria</taxon>
        <taxon>Bacillati</taxon>
        <taxon>Bacillota</taxon>
        <taxon>Bacilli</taxon>
        <taxon>Bacillales</taxon>
        <taxon>Paenibacillaceae</taxon>
        <taxon>Paenibacillus</taxon>
    </lineage>
</organism>
<name>A0ABN8GI23_9BACL</name>
<feature type="compositionally biased region" description="Polar residues" evidence="1">
    <location>
        <begin position="683"/>
        <end position="695"/>
    </location>
</feature>
<proteinExistence type="predicted"/>
<sequence>MQAICENMVVEWISSASEDRHLERILWISPSNDVVFSIAMEDDKAFPLMKTYLEYVAGFESNLCKFVEWINGNIPLLDQGINDVYLSLRDKSWDAIKEIVLDEPACFDKNFRGSRVRESQEQTGLHKSTIYRYLRRYWQGGKMKNALLPHFNNSGSYGTERLPGDVKRGRPRKFEDEPVGVNIDEETKQLLRSGIRLFYNNKQKAPLKHAFQKTLEKFFATGFRQDGQALVPILPPPEKLPSFGQYRYWFRKEMNLEDTLKSRLGEKRYALDYRPILGSSTIESFGPGSRFQIDATVADVYLVSEYRREWIIGRPIIYIVIDVFSRYIAGIYIGLEGPSWIGAMMALANTTTDKVKFCAQYGIEIYPEEWVSSHLPQKLTADRGELEGEKPSHLIDVLGVDVENAPPYRADWKGIVEQQFRLANLRSIQFIPGAIKERYRERGQRDYRLDAKLTLREFTKIMIQTVLYHNNDHHMLWYDRNEFMVADEVPPIPRDLWHWGIINRNGRLKKQPEHIVKLNLMYQGEATVTAAGIQFKGMHYSCELAMREQWFVKARAGKTWRVKVCYDPRSTNEIYLWLDEGHLFESCILLEREERYLNKRIEEVEDLHEIERYQGRHQEVNNMLSKIELDAQTKAIVDEATKKTDAAILQSEESNSKRVKGTRQRRSNEKASNREQEAFQLSEKVSTPSNPTNNVVPLKRDDKAEIKQVYVPPADKLSKIKAYLLEDGDDE</sequence>
<dbReference type="InterPro" id="IPR012337">
    <property type="entry name" value="RNaseH-like_sf"/>
</dbReference>
<feature type="compositionally biased region" description="Basic and acidic residues" evidence="1">
    <location>
        <begin position="666"/>
        <end position="677"/>
    </location>
</feature>
<reference evidence="3" key="1">
    <citation type="submission" date="2022-01" db="EMBL/GenBank/DDBJ databases">
        <authorList>
            <person name="Criscuolo A."/>
        </authorList>
    </citation>
    <scope>NUCLEOTIDE SEQUENCE</scope>
    <source>
        <strain evidence="3">CIP111893</strain>
    </source>
</reference>
<dbReference type="EMBL" id="CAKMMF010000016">
    <property type="protein sequence ID" value="CAH1209631.1"/>
    <property type="molecule type" value="Genomic_DNA"/>
</dbReference>
<dbReference type="InterPro" id="IPR001584">
    <property type="entry name" value="Integrase_cat-core"/>
</dbReference>
<evidence type="ECO:0000313" key="3">
    <source>
        <dbReference type="EMBL" id="CAH1209631.1"/>
    </source>
</evidence>
<dbReference type="PROSITE" id="PS50994">
    <property type="entry name" value="INTEGRASE"/>
    <property type="match status" value="1"/>
</dbReference>
<dbReference type="Proteomes" id="UP000838686">
    <property type="component" value="Unassembled WGS sequence"/>
</dbReference>
<feature type="domain" description="Integrase catalytic" evidence="2">
    <location>
        <begin position="283"/>
        <end position="422"/>
    </location>
</feature>
<feature type="region of interest" description="Disordered" evidence="1">
    <location>
        <begin position="650"/>
        <end position="702"/>
    </location>
</feature>
<comment type="caution">
    <text evidence="3">The sequence shown here is derived from an EMBL/GenBank/DDBJ whole genome shotgun (WGS) entry which is preliminary data.</text>
</comment>
<protein>
    <submittedName>
        <fullName evidence="3">Transposon Tn7 transposition protein TnsB</fullName>
    </submittedName>
</protein>
<evidence type="ECO:0000313" key="4">
    <source>
        <dbReference type="Proteomes" id="UP000838686"/>
    </source>
</evidence>
<dbReference type="InterPro" id="IPR036397">
    <property type="entry name" value="RNaseH_sf"/>
</dbReference>
<evidence type="ECO:0000259" key="2">
    <source>
        <dbReference type="PROSITE" id="PS50994"/>
    </source>
</evidence>
<dbReference type="Gene3D" id="3.30.420.10">
    <property type="entry name" value="Ribonuclease H-like superfamily/Ribonuclease H"/>
    <property type="match status" value="1"/>
</dbReference>
<dbReference type="SUPFAM" id="SSF53098">
    <property type="entry name" value="Ribonuclease H-like"/>
    <property type="match status" value="1"/>
</dbReference>
<keyword evidence="4" id="KW-1185">Reference proteome</keyword>
<dbReference type="Pfam" id="PF09299">
    <property type="entry name" value="Mu-transpos_C"/>
    <property type="match status" value="1"/>
</dbReference>
<dbReference type="RefSeq" id="WP_236343442.1">
    <property type="nucleotide sequence ID" value="NZ_CAKMMF010000016.1"/>
</dbReference>